<keyword evidence="14" id="KW-0675">Receptor</keyword>
<evidence type="ECO:0000256" key="3">
    <source>
        <dbReference type="ARBA" id="ARBA00022452"/>
    </source>
</evidence>
<feature type="domain" description="TonB-dependent receptor-like beta-barrel" evidence="12">
    <location>
        <begin position="404"/>
        <end position="936"/>
    </location>
</feature>
<comment type="caution">
    <text evidence="14">The sequence shown here is derived from an EMBL/GenBank/DDBJ whole genome shotgun (WGS) entry which is preliminary data.</text>
</comment>
<sequence length="977" mass="106560">MQVAGKKRLTMNRLPLFVAMLGCLYGAPALAQDANETETEAQAEEAPAQPANAQPTELEKITVTGSLLRRVEYDSISPVQVITADTAVEIGQIDAGEFLQQSSVAAGSTQINNQFGGFVIEGGLGVQTVGLRGLGANRTLVLLDGKRPGPSGTRGQVQAFDLSVLPTSVIQRVEILKDGASSIYGSDAVAGVANYITRRNIDRPEVTINGRMPFDGGGETFSISGATGWNFDNSSIVVGAEWQKYEPLKVGDRDFFSCPEDLFWDENGNRLDREDRSILAGTDLAGCNNLYANTVIDAITGTRYIPSPDGSTVGLIPGYRPRYSGRYDTDGAAWYEDVLNYDFYKNQYILNESERFKFYGGANISFDSFNWDSQIMASRRETSSERFRQFFPLVGGATAVIPVYSYANDPTYAAPVPSGIAQPIMPFRSNNSEEVDYFYVNTGLNGIFGFTDTWSWQTNLSYTRSDGEYTGLGIVASRSGDVQYDDDAPVIDYFDPAVLNGDRMDELEAQIGEYNTGSTVYDQVLFTGILTGDLFELPAGPVASAIGVEYRDFSIDDQPSELSQNGDLWGQSSAQVTKGDDQVTELFMEVEAPLLAGIPGIESLTVNASARWFDYDSVDGSDYVWKTGLSWQVTPSFRMRATTGTSYRAPGLYELYLGNQTAFLSQLAIDPCVDWQNSTNTNLQANCAAAGIPGNYAGGGSSATIVSGGGAGVLNPETSQADTIGIVFTPEFADFSVALDYFSIEVNDQIGQLGAGAILGGCYGSPNYPNAFCNLFDRNSPTDPTAPNAITEVRDSYININKQRTRGYDLLVRYEKDFAAGSLDVQGEATYVFEDFQQLFDSSQASGFDTDDFNGDISRPKVLANVITSFERNDWTYTWGMNYVHGTSALELSPNTTYFGYPTATRDVVAERAVYHSLSVRYDQPDWSVLVGVRNILDQDPPQVSSGAATRYGNVPAFATQYDWYGRTGFVQFNYKF</sequence>
<dbReference type="InterPro" id="IPR039426">
    <property type="entry name" value="TonB-dep_rcpt-like"/>
</dbReference>
<dbReference type="InterPro" id="IPR000531">
    <property type="entry name" value="Beta-barrel_TonB"/>
</dbReference>
<name>A0A7W3U1V5_9GAMM</name>
<feature type="chain" id="PRO_5030623338" evidence="11">
    <location>
        <begin position="32"/>
        <end position="977"/>
    </location>
</feature>
<dbReference type="SUPFAM" id="SSF56935">
    <property type="entry name" value="Porins"/>
    <property type="match status" value="1"/>
</dbReference>
<keyword evidence="15" id="KW-1185">Reference proteome</keyword>
<reference evidence="14 15" key="1">
    <citation type="submission" date="2020-07" db="EMBL/GenBank/DDBJ databases">
        <authorList>
            <person name="Xu S."/>
            <person name="Li A."/>
        </authorList>
    </citation>
    <scope>NUCLEOTIDE SEQUENCE [LARGE SCALE GENOMIC DNA]</scope>
    <source>
        <strain evidence="14 15">SG-8</strain>
    </source>
</reference>
<evidence type="ECO:0000256" key="7">
    <source>
        <dbReference type="ARBA" id="ARBA00023237"/>
    </source>
</evidence>
<evidence type="ECO:0000256" key="4">
    <source>
        <dbReference type="ARBA" id="ARBA00022692"/>
    </source>
</evidence>
<keyword evidence="7 8" id="KW-0998">Cell outer membrane</keyword>
<dbReference type="AlphaFoldDB" id="A0A7W3U1V5"/>
<evidence type="ECO:0000256" key="5">
    <source>
        <dbReference type="ARBA" id="ARBA00023077"/>
    </source>
</evidence>
<dbReference type="Proteomes" id="UP000552587">
    <property type="component" value="Unassembled WGS sequence"/>
</dbReference>
<dbReference type="GO" id="GO:0009279">
    <property type="term" value="C:cell outer membrane"/>
    <property type="evidence" value="ECO:0007669"/>
    <property type="project" value="UniProtKB-SubCell"/>
</dbReference>
<feature type="region of interest" description="Disordered" evidence="10">
    <location>
        <begin position="35"/>
        <end position="56"/>
    </location>
</feature>
<keyword evidence="4 8" id="KW-0812">Transmembrane</keyword>
<proteinExistence type="inferred from homology"/>
<feature type="domain" description="TonB-dependent receptor plug" evidence="13">
    <location>
        <begin position="74"/>
        <end position="192"/>
    </location>
</feature>
<evidence type="ECO:0000313" key="14">
    <source>
        <dbReference type="EMBL" id="MBB1087446.1"/>
    </source>
</evidence>
<dbReference type="InterPro" id="IPR012910">
    <property type="entry name" value="Plug_dom"/>
</dbReference>
<dbReference type="EMBL" id="JACHTE010000002">
    <property type="protein sequence ID" value="MBB1087446.1"/>
    <property type="molecule type" value="Genomic_DNA"/>
</dbReference>
<dbReference type="InterPro" id="IPR036942">
    <property type="entry name" value="Beta-barrel_TonB_sf"/>
</dbReference>
<evidence type="ECO:0000256" key="8">
    <source>
        <dbReference type="PROSITE-ProRule" id="PRU01360"/>
    </source>
</evidence>
<evidence type="ECO:0000259" key="12">
    <source>
        <dbReference type="Pfam" id="PF00593"/>
    </source>
</evidence>
<evidence type="ECO:0000256" key="6">
    <source>
        <dbReference type="ARBA" id="ARBA00023136"/>
    </source>
</evidence>
<keyword evidence="5 9" id="KW-0798">TonB box</keyword>
<dbReference type="Pfam" id="PF00593">
    <property type="entry name" value="TonB_dep_Rec_b-barrel"/>
    <property type="match status" value="1"/>
</dbReference>
<feature type="signal peptide" evidence="11">
    <location>
        <begin position="1"/>
        <end position="31"/>
    </location>
</feature>
<dbReference type="InterPro" id="IPR037066">
    <property type="entry name" value="Plug_dom_sf"/>
</dbReference>
<keyword evidence="11" id="KW-0732">Signal</keyword>
<keyword evidence="3 8" id="KW-1134">Transmembrane beta strand</keyword>
<accession>A0A7W3U1V5</accession>
<keyword evidence="6 8" id="KW-0472">Membrane</keyword>
<feature type="compositionally biased region" description="Low complexity" evidence="10">
    <location>
        <begin position="44"/>
        <end position="56"/>
    </location>
</feature>
<dbReference type="Gene3D" id="2.40.170.20">
    <property type="entry name" value="TonB-dependent receptor, beta-barrel domain"/>
    <property type="match status" value="1"/>
</dbReference>
<protein>
    <submittedName>
        <fullName evidence="14">TonB-dependent receptor</fullName>
    </submittedName>
</protein>
<dbReference type="PROSITE" id="PS52016">
    <property type="entry name" value="TONB_DEPENDENT_REC_3"/>
    <property type="match status" value="1"/>
</dbReference>
<comment type="subcellular location">
    <subcellularLocation>
        <location evidence="1 8">Cell outer membrane</location>
        <topology evidence="1 8">Multi-pass membrane protein</topology>
    </subcellularLocation>
</comment>
<evidence type="ECO:0000256" key="1">
    <source>
        <dbReference type="ARBA" id="ARBA00004571"/>
    </source>
</evidence>
<dbReference type="Gene3D" id="2.170.130.10">
    <property type="entry name" value="TonB-dependent receptor, plug domain"/>
    <property type="match status" value="1"/>
</dbReference>
<dbReference type="Pfam" id="PF07715">
    <property type="entry name" value="Plug"/>
    <property type="match status" value="1"/>
</dbReference>
<keyword evidence="2 8" id="KW-0813">Transport</keyword>
<evidence type="ECO:0000256" key="11">
    <source>
        <dbReference type="SAM" id="SignalP"/>
    </source>
</evidence>
<evidence type="ECO:0000259" key="13">
    <source>
        <dbReference type="Pfam" id="PF07715"/>
    </source>
</evidence>
<evidence type="ECO:0000313" key="15">
    <source>
        <dbReference type="Proteomes" id="UP000552587"/>
    </source>
</evidence>
<evidence type="ECO:0000256" key="10">
    <source>
        <dbReference type="SAM" id="MobiDB-lite"/>
    </source>
</evidence>
<gene>
    <name evidence="14" type="ORF">H4F99_02965</name>
</gene>
<evidence type="ECO:0000256" key="2">
    <source>
        <dbReference type="ARBA" id="ARBA00022448"/>
    </source>
</evidence>
<comment type="similarity">
    <text evidence="8 9">Belongs to the TonB-dependent receptor family.</text>
</comment>
<dbReference type="PANTHER" id="PTHR47234:SF2">
    <property type="entry name" value="TONB-DEPENDENT RECEPTOR"/>
    <property type="match status" value="1"/>
</dbReference>
<evidence type="ECO:0000256" key="9">
    <source>
        <dbReference type="RuleBase" id="RU003357"/>
    </source>
</evidence>
<organism evidence="14 15">
    <name type="scientific">Marilutibacter penaei</name>
    <dbReference type="NCBI Taxonomy" id="2759900"/>
    <lineage>
        <taxon>Bacteria</taxon>
        <taxon>Pseudomonadati</taxon>
        <taxon>Pseudomonadota</taxon>
        <taxon>Gammaproteobacteria</taxon>
        <taxon>Lysobacterales</taxon>
        <taxon>Lysobacteraceae</taxon>
        <taxon>Marilutibacter</taxon>
    </lineage>
</organism>
<dbReference type="PANTHER" id="PTHR47234">
    <property type="match status" value="1"/>
</dbReference>